<accession>A0A2S4KQF5</accession>
<keyword evidence="3" id="KW-0436">Ligase</keyword>
<dbReference type="NCBIfam" id="TIGR01733">
    <property type="entry name" value="AA-adenyl-dom"/>
    <property type="match status" value="4"/>
</dbReference>
<dbReference type="EMBL" id="PKSG01000851">
    <property type="protein sequence ID" value="POR32431.1"/>
    <property type="molecule type" value="Genomic_DNA"/>
</dbReference>
<dbReference type="Proteomes" id="UP000237481">
    <property type="component" value="Unassembled WGS sequence"/>
</dbReference>
<dbReference type="OrthoDB" id="416786at2759"/>
<feature type="domain" description="Carrier" evidence="5">
    <location>
        <begin position="2375"/>
        <end position="2449"/>
    </location>
</feature>
<dbReference type="InterPro" id="IPR020806">
    <property type="entry name" value="PKS_PP-bd"/>
</dbReference>
<dbReference type="Gene3D" id="3.40.50.12780">
    <property type="entry name" value="N-terminal domain of ligase-like"/>
    <property type="match status" value="4"/>
</dbReference>
<dbReference type="Pfam" id="PF00550">
    <property type="entry name" value="PP-binding"/>
    <property type="match status" value="3"/>
</dbReference>
<evidence type="ECO:0000259" key="5">
    <source>
        <dbReference type="PROSITE" id="PS50075"/>
    </source>
</evidence>
<dbReference type="CDD" id="cd19545">
    <property type="entry name" value="FUM14_C_NRPS-like"/>
    <property type="match status" value="2"/>
</dbReference>
<feature type="domain" description="Carrier" evidence="5">
    <location>
        <begin position="3505"/>
        <end position="3581"/>
    </location>
</feature>
<dbReference type="FunFam" id="3.30.300.30:FF:000015">
    <property type="entry name" value="Nonribosomal peptide synthase SidD"/>
    <property type="match status" value="4"/>
</dbReference>
<dbReference type="STRING" id="94208.A0A2S4KQF5"/>
<dbReference type="GO" id="GO:0044550">
    <property type="term" value="P:secondary metabolite biosynthetic process"/>
    <property type="evidence" value="ECO:0007669"/>
    <property type="project" value="TreeGrafter"/>
</dbReference>
<dbReference type="SUPFAM" id="SSF47336">
    <property type="entry name" value="ACP-like"/>
    <property type="match status" value="3"/>
</dbReference>
<dbReference type="CDD" id="cd19534">
    <property type="entry name" value="E_NRPS"/>
    <property type="match status" value="1"/>
</dbReference>
<dbReference type="InterPro" id="IPR045851">
    <property type="entry name" value="AMP-bd_C_sf"/>
</dbReference>
<dbReference type="FunFam" id="3.40.50.12780:FF:000014">
    <property type="entry name" value="Nonribosomal peptide synthetase 1"/>
    <property type="match status" value="2"/>
</dbReference>
<dbReference type="InterPro" id="IPR042099">
    <property type="entry name" value="ANL_N_sf"/>
</dbReference>
<dbReference type="GO" id="GO:0005737">
    <property type="term" value="C:cytoplasm"/>
    <property type="evidence" value="ECO:0007669"/>
    <property type="project" value="TreeGrafter"/>
</dbReference>
<evidence type="ECO:0000256" key="2">
    <source>
        <dbReference type="ARBA" id="ARBA00022553"/>
    </source>
</evidence>
<dbReference type="GO" id="GO:0043041">
    <property type="term" value="P:amino acid activation for nonribosomal peptide biosynthetic process"/>
    <property type="evidence" value="ECO:0007669"/>
    <property type="project" value="TreeGrafter"/>
</dbReference>
<reference evidence="6 7" key="1">
    <citation type="submission" date="2018-01" db="EMBL/GenBank/DDBJ databases">
        <title>Harnessing the power of phylogenomics to disentangle the directionality and signatures of interkingdom host jumping in the parasitic fungal genus Tolypocladium.</title>
        <authorList>
            <person name="Quandt C.A."/>
            <person name="Patterson W."/>
            <person name="Spatafora J.W."/>
        </authorList>
    </citation>
    <scope>NUCLEOTIDE SEQUENCE [LARGE SCALE GENOMIC DNA]</scope>
    <source>
        <strain evidence="6 7">NRBC 100945</strain>
    </source>
</reference>
<dbReference type="SMART" id="SM00823">
    <property type="entry name" value="PKS_PP"/>
    <property type="match status" value="3"/>
</dbReference>
<dbReference type="PANTHER" id="PTHR45527:SF1">
    <property type="entry name" value="FATTY ACID SYNTHASE"/>
    <property type="match status" value="1"/>
</dbReference>
<dbReference type="Pfam" id="PF00668">
    <property type="entry name" value="Condensation"/>
    <property type="match status" value="4"/>
</dbReference>
<dbReference type="SUPFAM" id="SSF56801">
    <property type="entry name" value="Acetyl-CoA synthetase-like"/>
    <property type="match status" value="4"/>
</dbReference>
<dbReference type="InterPro" id="IPR001242">
    <property type="entry name" value="Condensation_dom"/>
</dbReference>
<dbReference type="Gene3D" id="3.30.559.10">
    <property type="entry name" value="Chloramphenicol acetyltransferase-like domain"/>
    <property type="match status" value="4"/>
</dbReference>
<dbReference type="Gene3D" id="3.30.300.30">
    <property type="match status" value="4"/>
</dbReference>
<dbReference type="PANTHER" id="PTHR45527">
    <property type="entry name" value="NONRIBOSOMAL PEPTIDE SYNTHETASE"/>
    <property type="match status" value="1"/>
</dbReference>
<name>A0A2S4KQF5_9HYPO</name>
<dbReference type="InterPro" id="IPR006162">
    <property type="entry name" value="Ppantetheine_attach_site"/>
</dbReference>
<dbReference type="InterPro" id="IPR000873">
    <property type="entry name" value="AMP-dep_synth/lig_dom"/>
</dbReference>
<dbReference type="InterPro" id="IPR009081">
    <property type="entry name" value="PP-bd_ACP"/>
</dbReference>
<evidence type="ECO:0000256" key="1">
    <source>
        <dbReference type="ARBA" id="ARBA00022450"/>
    </source>
</evidence>
<evidence type="ECO:0000313" key="7">
    <source>
        <dbReference type="Proteomes" id="UP000237481"/>
    </source>
</evidence>
<dbReference type="InterPro" id="IPR010071">
    <property type="entry name" value="AA_adenyl_dom"/>
</dbReference>
<dbReference type="PROSITE" id="PS50075">
    <property type="entry name" value="CARRIER"/>
    <property type="match status" value="3"/>
</dbReference>
<dbReference type="FunFam" id="3.30.559.30:FF:000002">
    <property type="entry name" value="Nonribosomal peptide synthase Pes1"/>
    <property type="match status" value="1"/>
</dbReference>
<gene>
    <name evidence="6" type="ORF">TPAR_07361</name>
</gene>
<feature type="region of interest" description="Disordered" evidence="4">
    <location>
        <begin position="2444"/>
        <end position="2476"/>
    </location>
</feature>
<dbReference type="CDD" id="cd19542">
    <property type="entry name" value="CT_NRPS-like"/>
    <property type="match status" value="1"/>
</dbReference>
<dbReference type="NCBIfam" id="NF003417">
    <property type="entry name" value="PRK04813.1"/>
    <property type="match status" value="4"/>
</dbReference>
<evidence type="ECO:0000256" key="4">
    <source>
        <dbReference type="SAM" id="MobiDB-lite"/>
    </source>
</evidence>
<dbReference type="FunFam" id="1.10.1200.10:FF:000005">
    <property type="entry name" value="Nonribosomal peptide synthetase 1"/>
    <property type="match status" value="1"/>
</dbReference>
<keyword evidence="2" id="KW-0597">Phosphoprotein</keyword>
<sequence length="4634" mass="506244">MAHADFPAVDDAVIVCDLPVFPGGRATDIEVGCCDMAAPLPLPAVSVIHAVWSIVLRLYTGLEQICFESVGPEEQCASVVECRIKEDDSCCTVISQLKRNQHEHGSKPNQHRFNTATVFARHSSVDFPRGPSWQAIQAALHVAESGCSLIFRHGLMSDPEARSVAATFDHVLTRLTNPNQPGETIRHITVSQTDLQRVTKWNSIELVSKRELLAHERFSRLAQIQPNSEAIDAWDGKMTYGDLDEASTAVGRRLRRRGIGPGCWVLFCFDKSRWAVISMLAILKAGGACVPLDPRHPEDRVRQIIHTTEAKYAVVGGRDAAALVARSDPGIGIVDATSTDENDTNTDDGDEVCPDLIVDSPAFCLFTSGSTGVPKGIIVPHSHVCSGTWGYATHVGADTRTRILQFSSHTFDICIADVFTALLFGGMLCVPSESARMDGLQEYILQARPNWAALTPTVARMLQPEVVKQSVSKLLLTGESAQDPDIVGWIDAGVEVYNVYGPAENSLITTAARMFKGKPSNIGYGVNTRTWVADVEKGRLVPVGAIGELVIEGPLVAPGYLNDPERTQRSFLSDLDWIPRLHTNDSAAGRFYRTGDLVQYCEDGSLVFVGRADTQVKLGGQRVELTDIESHLHKLPSIRNAAVLVPRSGPLRDRLTALLQVDERQAAGRGSRIAAPFLTSCEPLVASEAAERLRDCVPSYMVPSAWMTIDHLPSSASGKMDRKSLIAQLESLTLQEWADLVSDREDDGYALEAMPGDAMQADLQMLRRVCSQVLNLPIENVLMRKSFVGLGGDSITAMQVFSTLRRVWNKAIRVKDLLSHSSLVEAASRVTALSTSAPLPVVEPLRRYRLTPIQRLFFDTAPTSATWNHYHQSVFMRLGEPREPHHVQQAILGVMARHPMLRARFEECADGEWVQCINPKSEAALNLDFYPAITSSEDREAIMIRARQTLSITEGPLLRAQLFGGGEGDDMLLFIVVHHLVVDLVSWRTILEELEVSLTSALNTKEERKHQLLTPYEESVPFLAWAEVQLQVAQNIKSSHTIPPKPPIPTQNFAYWAINPEHNVYGDVREERTPLGAAITKNVLYDCHRALRTEPVDIFLAGILLSFRRAFPDRQAPPIFNEGHGREPWDESFDVSRTVGWFTTMSPVHVDEINTGDVLDVVRRVKDYRKATQNNGFDYFSSKYLTEPGRTAFEGHIPAEITFNYEGRYQALEVEHSLLKPESWHAGEAPADKDPKLKRFCLFEIAAAILQDGQLHFTSSWNSQSRYQDRISLWLTSLLPAAVGEIVATLMLAAPRFTLADLSQLGLCDYSEAETLTSSVLSIPGVESIEEVEDILPGSPMQDALALSQSRDDTGAYEIEFTWQVSSSGKHGLEDKVDIEHLIVAWNVIVARHAALRTVILEAASPGASLLHQVVLKEYQPVYAVTHAAGVIHGLETLKRYPSYKERGLLLDKKPPHRLLVCTTADGKTLVRLQINHIVFDGLSTMPLLRDFAIAYGARSGIAWPRNASSASFADFIRYIRHQPRHDESIAYWENYLADAEPCLFPSLIDAKITPERAAELKGQRSTVPVSLDVDSTHIDRTLAKLEVTMPAFFQMVWALVLRLYTGSTQSVFGYLASGRDAPVDDIEHAIGPFIAMLVGFVDFTRHQDLSVVEVMKQIQMASAESIHRQASSLAEIQSALNVPGHTRLFNSGVSVMSKLTKSMQITREWALVFDEVSTSDPTEFDLSLIVETGEEESGMSLHLAYRPAAISNEHAANIATTVNHIVSKLIHDPHKTSDEVCGISQLDLDTIWKWNKSLPQSVEECMHDVFYKRVVAHPDREAIYSWDGSLTYKELDGLARRLAKHLVRLGVGPEQRVAVCHEKSLWTVVIILAIIKAGGCFILLDPTQPAPRLWAIVDEADAQLLLCSPFTNETRELKTTAVDKSLELAVLEIDPGFIHTMPLEKGDCPDTPVCAAVGPENAMYIIFTSGTTGKPKGAVAAHRAIATGFHEHAEACGMIELGPKLRSLQFASYSFDASIGDIFATIQAGGCLCIPSEQERNPADLTAFIARSRANWAGLTPSFVALLEPAALPTLAALCVAGEPLSTALVDAWGSRLKLINMYGPSECTVACIANTEVGTETSPSNIGRAFRAATWIVDQDDHNRLRSVGAIGELLIEGPILCRGYLGRQELTGTVFVDSPSWLFNSRPHSRLYKTGDLVRYNADGTICFVGRKDSQIKINGQRVEIGEIEHALSSSLGPSGCPVVVDQLRRGHLNEDDLLAAFVSVGGNETPDQSQGQDRGGNSELISKGDQALAKFQTLVAKILDPRSAASSLPQYMIPQAYIPLERLPLTPAGKVDRGALQSVCAALNRTELLSLGSPRAHTVTAAENNTSINENHETVLVKLWEKVLGVQGVGNHSNFFRLGGNSMAAISLRAEARKSGLTLSVADIFANPTLSEMAKLLSTSPSSSEASSSTRTLSPVASPPSTVAEGDAPVEPFSLLPDKCLPNTGELDEILLRCGIAADEIEDIFPCTPMQEALMVLSSHRDRRGAYALYAPFKLPADLDHRRFQLAWEKTTLAHAILRSRAVMHPRGSLLVVTKSAVPVKQVVAASLSAFLQEQRQDVFQYNSPLLRLAIMLDREDDSHYLVICAHHTIYDGWSMGLIWETALELYHSGTVSRPGPPFQAFVDKLNLAQKLESEQFWREALAQNDQGDFQFPMVPAAHDPIARSSKSFHSSFRPEAAPNTGSTTATLIHAAWSVALSQYSGSQNVSFGVILSGRDFPMDGVERVVGPTIVTIPRNLDVHPSRSVSDFLRHVQDVAVAALPHQHLGLHKIQALGAEAKKSCKFTSILVVNSEPGDEDPIRDAGIVAIPANSPDFHPYPLALEFYPSRRGLDIKVSFDPDCIDELMVGYVMSQFDHILQSICRASSSTSTILGGLMAEMAPTHLDEILTWNSHWRNVPGPAQLRKVHEIVEQTALEQPEDLAIASHDARLTYADLNRCADVLARQICAQGLASPAAPFIGVYFQRSAAAIVSMLAVLKAGFALMPLNPSQPQSRTQGLVGQAGAKLVLTTPDYCGLLSRLLNTECRVLPVAMPNLMHEKHPHVYDSVEASSHAISSDSPAYLLYTSGTTGKPKGVVIQHGAWSSAIRAQSEFFGFGRETRMLQFSSYTWDVSLFEIFLVFAAGGSLSVPTEHDRMNDLETYIRSHGVNSVFLTPTVARLLHPGELTGVNIVIFGGEAVAPSDVDSWARPGRRLINAYGPTEACVVASARQLSPTSWPLKKSSNVGHTLGLASWVVSPTLGTLCPIGAVGELCIAGPALAQGYIADTNKTSVCFPNNLLDGLPGNLQGTRVYRTGDMVRYESDRSLAFLGRQDGQVKLRGQRIEVGEIEHHIYELMSEKAEFRQVTVLLCKPTSGDAANRDRGPFLAALLVMDLPFSENIAGVPCSSMLTDRDENMATTATELKRRLRGVLPDYMVPSMFVALGRLPITPSGKLDSEAIQTRLCTLSNQSGIEEHRPEENLTTAERLLCRWWAELLGVDWRVVRRDADFFALGGNSISAMRLVGLARSARYRLQYEEVFSIPTLSDMAHCLTTAADGRQELETPESAPFDLLQPDDIKHALDNVLPLYGIGREDVADIFPCTPLQEALMAATARHPGAYVLIETMDVPASQLVHLKKAWAAVFRVFDILRTRIVLTNRQAALQVVLKDLPLEWKEVSDVDEFTTLAYDSLGYGNCLVQLAVMTETNALSNGSEEDMVSVAFGAHHAIYDGPSMAMIRQRLYQELSPAKNTEGSNDTTVIPFKAFIKYLVRQDHDEAIGFWREKLSGLSSSAFPPRQQTLASGHPLLSTNKSLKHTVSLPPLQAQRKLGATAATVAHAAWALVISHYTANRDTVFGATFSGRESAATSIDDAESIAGPTIATIPFRVSVDYDCTVSRFLTGLQHDVLQASRFGHIGLERISRINGDCRLACQFDTIFVVQPPPEDDSDKGLPFGIVRRSMDSSCFFPNSLVVDVQPSKDGKEMAITLIYDPTVVQARLPHVILDTFATILHNLLHAAPESPLNQVSAVSADHLSEITNAIPQPRTQNEAAADSSLHTLVRKQVETWPFSPAVEAWDGSMTYAQLDDLSSSLGEQLSRLGIGPDKAVCMLLEKSKWAIVAMLGIAKAGGCFVPLDPSHPPKRLQYVVQTVQAPVVLTSPLHSRLCESLPCKSIVVSEKSLPSTTAAFLKPHPVLPTPVRPHNAAYILFTSGSTGVPKGVVVEHRALCSSLIALGKLMGTGTQSRVLQFNAYWFDVMLLDVFAPLTHGGCVCIPSEEQRINDLAGSINRFQANTITLSTSVSRLIDPASVPSLTTVCLGGEAVLPTDLERWAAGVRLVAGYGPTEACIIAVGGDLALSTPSNSIGKPVECRAWVVNPIKGTELAPFGAVGELYLEGVNLARGYLGDEEKTAKTFITNPPWMASVAKQDTGLASRRTYKTGDLVFFSADGSLNYVGRKDSTQVKIRGQRVELAEIEEAIRRHISAPVAVAVDVFPSEYKDGKQILGAAFGVGNVASRGSDGPEVVKYMQELTHPLLSALRGILPAHMVPEAYIPLANLPVLTTGKLDRKALQQIAAPLAVSLCRGGKADDVKSPRTTTERLMRSLWAKGAIQ</sequence>
<dbReference type="Gene3D" id="3.30.559.30">
    <property type="entry name" value="Nonribosomal peptide synthetase, condensation domain"/>
    <property type="match status" value="4"/>
</dbReference>
<dbReference type="PROSITE" id="PS00012">
    <property type="entry name" value="PHOSPHOPANTETHEINE"/>
    <property type="match status" value="1"/>
</dbReference>
<keyword evidence="7" id="KW-1185">Reference proteome</keyword>
<protein>
    <submittedName>
        <fullName evidence="6">Nonribosomal peptide synthetase</fullName>
    </submittedName>
</protein>
<evidence type="ECO:0000256" key="3">
    <source>
        <dbReference type="ARBA" id="ARBA00022598"/>
    </source>
</evidence>
<dbReference type="CDD" id="cd05918">
    <property type="entry name" value="A_NRPS_SidN3_like"/>
    <property type="match status" value="4"/>
</dbReference>
<proteinExistence type="predicted"/>
<dbReference type="GO" id="GO:0031177">
    <property type="term" value="F:phosphopantetheine binding"/>
    <property type="evidence" value="ECO:0007669"/>
    <property type="project" value="InterPro"/>
</dbReference>
<dbReference type="Pfam" id="PF00501">
    <property type="entry name" value="AMP-binding"/>
    <property type="match status" value="4"/>
</dbReference>
<organism evidence="6 7">
    <name type="scientific">Tolypocladium paradoxum</name>
    <dbReference type="NCBI Taxonomy" id="94208"/>
    <lineage>
        <taxon>Eukaryota</taxon>
        <taxon>Fungi</taxon>
        <taxon>Dikarya</taxon>
        <taxon>Ascomycota</taxon>
        <taxon>Pezizomycotina</taxon>
        <taxon>Sordariomycetes</taxon>
        <taxon>Hypocreomycetidae</taxon>
        <taxon>Hypocreales</taxon>
        <taxon>Ophiocordycipitaceae</taxon>
        <taxon>Tolypocladium</taxon>
    </lineage>
</organism>
<keyword evidence="1" id="KW-0596">Phosphopantetheine</keyword>
<feature type="domain" description="Carrier" evidence="5">
    <location>
        <begin position="757"/>
        <end position="834"/>
    </location>
</feature>
<dbReference type="InterPro" id="IPR036736">
    <property type="entry name" value="ACP-like_sf"/>
</dbReference>
<dbReference type="GO" id="GO:0016874">
    <property type="term" value="F:ligase activity"/>
    <property type="evidence" value="ECO:0007669"/>
    <property type="project" value="UniProtKB-KW"/>
</dbReference>
<dbReference type="PROSITE" id="PS00455">
    <property type="entry name" value="AMP_BINDING"/>
    <property type="match status" value="3"/>
</dbReference>
<dbReference type="SUPFAM" id="SSF52777">
    <property type="entry name" value="CoA-dependent acyltransferases"/>
    <property type="match status" value="8"/>
</dbReference>
<evidence type="ECO:0000313" key="6">
    <source>
        <dbReference type="EMBL" id="POR32431.1"/>
    </source>
</evidence>
<dbReference type="InterPro" id="IPR020845">
    <property type="entry name" value="AMP-binding_CS"/>
</dbReference>
<dbReference type="InterPro" id="IPR023213">
    <property type="entry name" value="CAT-like_dom_sf"/>
</dbReference>
<dbReference type="Gene3D" id="1.10.1200.10">
    <property type="entry name" value="ACP-like"/>
    <property type="match status" value="3"/>
</dbReference>
<feature type="compositionally biased region" description="Low complexity" evidence="4">
    <location>
        <begin position="2444"/>
        <end position="2462"/>
    </location>
</feature>
<comment type="caution">
    <text evidence="6">The sequence shown here is derived from an EMBL/GenBank/DDBJ whole genome shotgun (WGS) entry which is preliminary data.</text>
</comment>